<protein>
    <submittedName>
        <fullName evidence="2">Outer membrane protein assembly factor BamB</fullName>
    </submittedName>
</protein>
<dbReference type="InterPro" id="IPR002372">
    <property type="entry name" value="PQQ_rpt_dom"/>
</dbReference>
<gene>
    <name evidence="2" type="ORF">EDC22_10497</name>
</gene>
<sequence>MSTTIPPRSRLAPATLLALAVALTGCSDVSSLEDINLVSFNPFAEKEKRVPGDRRPAIETTDGLRVAENTATTPVSLPAPRDLGDWSQPGGNAANAPGNVALGSGGATWSVSVASVDRRGRLTAKPIVYRGLVVVMDQHARVSAYSLEGGGRGWSVSLKPEKEKSVVFNGGIAAEGGIVVAATGYGTMVGIGASDGGVLWTTELGAPARSAPTIADGIAYVVSADNVVHAVNIADGSVLWTQIGIGQAAGVIGNASPAVSGGIVVVPYSSGEILAFDAKSGEPRWIDALTGANRFTAVSGISDVAASPVIYEGDVYAVSVSGRMIGVSARNGDRIWAQNVSSAHTPAVAGNTIFVATIGAQVVALDRKTGQVRWMTDLSEKANPKDKLPVNLAGPLLAGGRLWVATSDGRMITLNPETGAVLSTQTIGSPVYISPIAAGGRILVLDNTGKLTAFN</sequence>
<dbReference type="EMBL" id="SMAK01000004">
    <property type="protein sequence ID" value="TCT11340.1"/>
    <property type="molecule type" value="Genomic_DNA"/>
</dbReference>
<accession>A0A4R3MCN5</accession>
<name>A0A4R3MCN5_9HYPH</name>
<dbReference type="PANTHER" id="PTHR34512:SF30">
    <property type="entry name" value="OUTER MEMBRANE PROTEIN ASSEMBLY FACTOR BAMB"/>
    <property type="match status" value="1"/>
</dbReference>
<dbReference type="InterPro" id="IPR018391">
    <property type="entry name" value="PQQ_b-propeller_rpt"/>
</dbReference>
<feature type="domain" description="Pyrrolo-quinoline quinone repeat" evidence="1">
    <location>
        <begin position="139"/>
        <end position="375"/>
    </location>
</feature>
<comment type="caution">
    <text evidence="2">The sequence shown here is derived from an EMBL/GenBank/DDBJ whole genome shotgun (WGS) entry which is preliminary data.</text>
</comment>
<dbReference type="Proteomes" id="UP000295678">
    <property type="component" value="Unassembled WGS sequence"/>
</dbReference>
<evidence type="ECO:0000313" key="3">
    <source>
        <dbReference type="Proteomes" id="UP000295678"/>
    </source>
</evidence>
<keyword evidence="3" id="KW-1185">Reference proteome</keyword>
<dbReference type="PANTHER" id="PTHR34512">
    <property type="entry name" value="CELL SURFACE PROTEIN"/>
    <property type="match status" value="1"/>
</dbReference>
<proteinExistence type="predicted"/>
<feature type="domain" description="Pyrrolo-quinoline quinone repeat" evidence="1">
    <location>
        <begin position="394"/>
        <end position="455"/>
    </location>
</feature>
<reference evidence="2 3" key="1">
    <citation type="submission" date="2019-03" db="EMBL/GenBank/DDBJ databases">
        <title>Genomic Encyclopedia of Type Strains, Phase IV (KMG-IV): sequencing the most valuable type-strain genomes for metagenomic binning, comparative biology and taxonomic classification.</title>
        <authorList>
            <person name="Goeker M."/>
        </authorList>
    </citation>
    <scope>NUCLEOTIDE SEQUENCE [LARGE SCALE GENOMIC DNA]</scope>
    <source>
        <strain evidence="2 3">DSM 19345</strain>
    </source>
</reference>
<evidence type="ECO:0000259" key="1">
    <source>
        <dbReference type="Pfam" id="PF13360"/>
    </source>
</evidence>
<dbReference type="InterPro" id="IPR011047">
    <property type="entry name" value="Quinoprotein_ADH-like_sf"/>
</dbReference>
<dbReference type="RefSeq" id="WP_132806106.1">
    <property type="nucleotide sequence ID" value="NZ_SMAK01000004.1"/>
</dbReference>
<dbReference type="SUPFAM" id="SSF50998">
    <property type="entry name" value="Quinoprotein alcohol dehydrogenase-like"/>
    <property type="match status" value="1"/>
</dbReference>
<dbReference type="AlphaFoldDB" id="A0A4R3MCN5"/>
<dbReference type="OrthoDB" id="5290752at2"/>
<dbReference type="InterPro" id="IPR015943">
    <property type="entry name" value="WD40/YVTN_repeat-like_dom_sf"/>
</dbReference>
<dbReference type="Gene3D" id="2.130.10.10">
    <property type="entry name" value="YVTN repeat-like/Quinoprotein amine dehydrogenase"/>
    <property type="match status" value="1"/>
</dbReference>
<organism evidence="2 3">
    <name type="scientific">Tepidamorphus gemmatus</name>
    <dbReference type="NCBI Taxonomy" id="747076"/>
    <lineage>
        <taxon>Bacteria</taxon>
        <taxon>Pseudomonadati</taxon>
        <taxon>Pseudomonadota</taxon>
        <taxon>Alphaproteobacteria</taxon>
        <taxon>Hyphomicrobiales</taxon>
        <taxon>Tepidamorphaceae</taxon>
        <taxon>Tepidamorphus</taxon>
    </lineage>
</organism>
<dbReference type="Pfam" id="PF13360">
    <property type="entry name" value="PQQ_2"/>
    <property type="match status" value="2"/>
</dbReference>
<dbReference type="SMART" id="SM00564">
    <property type="entry name" value="PQQ"/>
    <property type="match status" value="7"/>
</dbReference>
<evidence type="ECO:0000313" key="2">
    <source>
        <dbReference type="EMBL" id="TCT11340.1"/>
    </source>
</evidence>